<dbReference type="SMART" id="SM01101">
    <property type="entry name" value="CRISPR_assoc"/>
    <property type="match status" value="1"/>
</dbReference>
<evidence type="ECO:0008006" key="4">
    <source>
        <dbReference type="Google" id="ProtNLM"/>
    </source>
</evidence>
<accession>A0AA91SSP1</accession>
<dbReference type="Gene3D" id="3.30.70.1210">
    <property type="entry name" value="Crispr-associated protein, domain 2"/>
    <property type="match status" value="1"/>
</dbReference>
<proteinExistence type="predicted"/>
<dbReference type="Proteomes" id="UP000193577">
    <property type="component" value="Unassembled WGS sequence"/>
</dbReference>
<reference evidence="2 3" key="1">
    <citation type="submission" date="2017-04" db="EMBL/GenBank/DDBJ databases">
        <title>The new phylogeny of genus Mycobacterium.</title>
        <authorList>
            <person name="Tortoli E."/>
            <person name="Trovato A."/>
            <person name="Cirillo D.M."/>
        </authorList>
    </citation>
    <scope>NUCLEOTIDE SEQUENCE [LARGE SCALE GENOMIC DNA]</scope>
    <source>
        <strain evidence="2 3">KCTC 19819</strain>
    </source>
</reference>
<keyword evidence="3" id="KW-1185">Reference proteome</keyword>
<dbReference type="InterPro" id="IPR010179">
    <property type="entry name" value="CRISPR-assoc_prot_Cse3"/>
</dbReference>
<protein>
    <recommendedName>
        <fullName evidence="4">Type I-E CRISPR-associated protein Cas6/Cse3/CasE</fullName>
    </recommendedName>
</protein>
<feature type="compositionally biased region" description="Polar residues" evidence="1">
    <location>
        <begin position="1"/>
        <end position="19"/>
    </location>
</feature>
<dbReference type="Pfam" id="PF08798">
    <property type="entry name" value="CRISPR_assoc"/>
    <property type="match status" value="1"/>
</dbReference>
<name>A0AA91SSP1_9MYCO</name>
<dbReference type="EMBL" id="NCXO01000008">
    <property type="protein sequence ID" value="OSC34799.1"/>
    <property type="molecule type" value="Genomic_DNA"/>
</dbReference>
<sequence>MFPTHVTCTSPSPRLQPFSSRKPVPKTVGQVWASFSRRVAPGCSCRVHSACNVRVVIVAKTETRVDAVHADGATALSYRLPADRALLRAAAHDRDLGHRFVASRFPDDLGGPPLELWRIGDGEFTVVSTVAPTGFVGTPLPTVGLGERLSIAVTLEAVARRYPPAEVDPRVTSALLRNGHNPPSDLHGGRRVRVPDAELPGWVSVQLTKAGLEPAALTEVTRSRALRRGATMHLAEVAAAVTVTDAAAANLALATGIGRGRAFGAGLIEVTDVH</sequence>
<dbReference type="AlphaFoldDB" id="A0AA91SSP1"/>
<feature type="region of interest" description="Disordered" evidence="1">
    <location>
        <begin position="1"/>
        <end position="23"/>
    </location>
</feature>
<evidence type="ECO:0000313" key="2">
    <source>
        <dbReference type="EMBL" id="OSC34799.1"/>
    </source>
</evidence>
<dbReference type="SUPFAM" id="SSF117987">
    <property type="entry name" value="CRISPR-associated protein"/>
    <property type="match status" value="1"/>
</dbReference>
<evidence type="ECO:0000313" key="3">
    <source>
        <dbReference type="Proteomes" id="UP000193577"/>
    </source>
</evidence>
<evidence type="ECO:0000256" key="1">
    <source>
        <dbReference type="SAM" id="MobiDB-lite"/>
    </source>
</evidence>
<comment type="caution">
    <text evidence="2">The sequence shown here is derived from an EMBL/GenBank/DDBJ whole genome shotgun (WGS) entry which is preliminary data.</text>
</comment>
<organism evidence="2 3">
    <name type="scientific">Mycolicibacillus koreensis</name>
    <dbReference type="NCBI Taxonomy" id="1069220"/>
    <lineage>
        <taxon>Bacteria</taxon>
        <taxon>Bacillati</taxon>
        <taxon>Actinomycetota</taxon>
        <taxon>Actinomycetes</taxon>
        <taxon>Mycobacteriales</taxon>
        <taxon>Mycobacteriaceae</taxon>
        <taxon>Mycolicibacillus</taxon>
    </lineage>
</organism>
<gene>
    <name evidence="2" type="ORF">B8W67_05770</name>
</gene>